<dbReference type="GO" id="GO:0005737">
    <property type="term" value="C:cytoplasm"/>
    <property type="evidence" value="ECO:0007669"/>
    <property type="project" value="TreeGrafter"/>
</dbReference>
<dbReference type="InterPro" id="IPR032675">
    <property type="entry name" value="LRR_dom_sf"/>
</dbReference>
<accession>A0A6A0H2P3</accession>
<keyword evidence="1" id="KW-0433">Leucine-rich repeat</keyword>
<comment type="caution">
    <text evidence="3">The sequence shown here is derived from an EMBL/GenBank/DDBJ whole genome shotgun (WGS) entry which is preliminary data.</text>
</comment>
<organism evidence="3">
    <name type="scientific">Hyalella azteca</name>
    <name type="common">Amphipod</name>
    <dbReference type="NCBI Taxonomy" id="294128"/>
    <lineage>
        <taxon>Eukaryota</taxon>
        <taxon>Metazoa</taxon>
        <taxon>Ecdysozoa</taxon>
        <taxon>Arthropoda</taxon>
        <taxon>Crustacea</taxon>
        <taxon>Multicrustacea</taxon>
        <taxon>Malacostraca</taxon>
        <taxon>Eumalacostraca</taxon>
        <taxon>Peracarida</taxon>
        <taxon>Amphipoda</taxon>
        <taxon>Senticaudata</taxon>
        <taxon>Talitrida</taxon>
        <taxon>Talitroidea</taxon>
        <taxon>Hyalellidae</taxon>
        <taxon>Hyalella</taxon>
    </lineage>
</organism>
<evidence type="ECO:0000256" key="1">
    <source>
        <dbReference type="ARBA" id="ARBA00022614"/>
    </source>
</evidence>
<dbReference type="PROSITE" id="PS51450">
    <property type="entry name" value="LRR"/>
    <property type="match status" value="1"/>
</dbReference>
<dbReference type="PRINTS" id="PR00019">
    <property type="entry name" value="LEURICHRPT"/>
</dbReference>
<dbReference type="PANTHER" id="PTHR48051">
    <property type="match status" value="1"/>
</dbReference>
<dbReference type="Proteomes" id="UP000711488">
    <property type="component" value="Unassembled WGS sequence"/>
</dbReference>
<dbReference type="SMART" id="SM00369">
    <property type="entry name" value="LRR_TYP"/>
    <property type="match status" value="4"/>
</dbReference>
<evidence type="ECO:0000256" key="2">
    <source>
        <dbReference type="ARBA" id="ARBA00022737"/>
    </source>
</evidence>
<dbReference type="SMART" id="SM00364">
    <property type="entry name" value="LRR_BAC"/>
    <property type="match status" value="3"/>
</dbReference>
<dbReference type="AlphaFoldDB" id="A0A6A0H2P3"/>
<gene>
    <name evidence="3" type="ORF">HAZT_HAZT006764</name>
</gene>
<reference evidence="3" key="2">
    <citation type="journal article" date="2018" name="Environ. Sci. Technol.">
        <title>The Toxicogenome of Hyalella azteca: A Model for Sediment Ecotoxicology and Evolutionary Toxicology.</title>
        <authorList>
            <person name="Poynton H.C."/>
            <person name="Hasenbein S."/>
            <person name="Benoit J.B."/>
            <person name="Sepulveda M.S."/>
            <person name="Poelchau M.F."/>
            <person name="Hughes D.S.T."/>
            <person name="Murali S.C."/>
            <person name="Chen S."/>
            <person name="Glastad K.M."/>
            <person name="Goodisman M.A.D."/>
            <person name="Werren J.H."/>
            <person name="Vineis J.H."/>
            <person name="Bowen J.L."/>
            <person name="Friedrich M."/>
            <person name="Jones J."/>
            <person name="Robertson H.M."/>
            <person name="Feyereisen R."/>
            <person name="Mechler-Hickson A."/>
            <person name="Mathers N."/>
            <person name="Lee C.E."/>
            <person name="Colbourne J.K."/>
            <person name="Biales A."/>
            <person name="Johnston J.S."/>
            <person name="Wellborn G.A."/>
            <person name="Rosendale A.J."/>
            <person name="Cridge A.G."/>
            <person name="Munoz-Torres M.C."/>
            <person name="Bain P.A."/>
            <person name="Manny A.R."/>
            <person name="Major K.M."/>
            <person name="Lambert F.N."/>
            <person name="Vulpe C.D."/>
            <person name="Tuck P."/>
            <person name="Blalock B.J."/>
            <person name="Lin Y.Y."/>
            <person name="Smith M.E."/>
            <person name="Ochoa-Acuna H."/>
            <person name="Chen M.M."/>
            <person name="Childers C.P."/>
            <person name="Qu J."/>
            <person name="Dugan S."/>
            <person name="Lee S.L."/>
            <person name="Chao H."/>
            <person name="Dinh H."/>
            <person name="Han Y."/>
            <person name="Doddapaneni H."/>
            <person name="Worley K.C."/>
            <person name="Muzny D.M."/>
            <person name="Gibbs R.A."/>
            <person name="Richards S."/>
        </authorList>
    </citation>
    <scope>NUCLEOTIDE SEQUENCE</scope>
    <source>
        <strain evidence="3">HAZT.00-mixed</strain>
        <tissue evidence="3">Whole organism</tissue>
    </source>
</reference>
<evidence type="ECO:0000313" key="3">
    <source>
        <dbReference type="EMBL" id="KAA0197344.1"/>
    </source>
</evidence>
<evidence type="ECO:0008006" key="4">
    <source>
        <dbReference type="Google" id="ProtNLM"/>
    </source>
</evidence>
<keyword evidence="2" id="KW-0677">Repeat</keyword>
<dbReference type="OrthoDB" id="1728874at2759"/>
<proteinExistence type="predicted"/>
<protein>
    <recommendedName>
        <fullName evidence="4">Leucine-rich repeat-containing protein 57</fullName>
    </recommendedName>
</protein>
<dbReference type="Pfam" id="PF13855">
    <property type="entry name" value="LRR_8"/>
    <property type="match status" value="1"/>
</dbReference>
<reference evidence="3" key="1">
    <citation type="submission" date="2014-08" db="EMBL/GenBank/DDBJ databases">
        <authorList>
            <person name="Murali S."/>
            <person name="Richards S."/>
            <person name="Bandaranaike D."/>
            <person name="Bellair M."/>
            <person name="Blankenburg K."/>
            <person name="Chao H."/>
            <person name="Dinh H."/>
            <person name="Doddapaneni H."/>
            <person name="Dugan-Rocha S."/>
            <person name="Elkadiri S."/>
            <person name="Gnanaolivu R."/>
            <person name="Hughes D."/>
            <person name="Lee S."/>
            <person name="Li M."/>
            <person name="Ming W."/>
            <person name="Munidasa M."/>
            <person name="Muniz J."/>
            <person name="Nguyen L."/>
            <person name="Osuji N."/>
            <person name="Pu L.-L."/>
            <person name="Puazo M."/>
            <person name="Skinner E."/>
            <person name="Qu C."/>
            <person name="Quiroz J."/>
            <person name="Raj R."/>
            <person name="Weissenberger G."/>
            <person name="Xin Y."/>
            <person name="Zou X."/>
            <person name="Han Y."/>
            <person name="Worley K."/>
            <person name="Muzny D."/>
            <person name="Gibbs R."/>
        </authorList>
    </citation>
    <scope>NUCLEOTIDE SEQUENCE</scope>
    <source>
        <strain evidence="3">HAZT.00-mixed</strain>
        <tissue evidence="3">Whole organism</tissue>
    </source>
</reference>
<dbReference type="Gene3D" id="3.80.10.10">
    <property type="entry name" value="Ribonuclease Inhibitor"/>
    <property type="match status" value="2"/>
</dbReference>
<sequence length="254" mass="27737">MGQSASSNGKVKQHLETASKTGALVLTDRKLTEVPDLGAVAGSLRTLDLSNNKLTALPPTITNISTLKNFQLNNNKISSLPADIGRLGKLETLSVQHNCLTALPPSIAQLNHLKTLVLRLLPVEVCGLPHLDLLDLSCNRITAVPDAVATLNALELNLNQNQVTYSHVMVSMVTYPHIMISSISDKMGECPRLKTLRLEENCLQLSALPLGLLTDSQVSLLCLTGNLFSSKQLEETEGYDKYMERYTATKKKMF</sequence>
<dbReference type="InterPro" id="IPR001611">
    <property type="entry name" value="Leu-rich_rpt"/>
</dbReference>
<name>A0A6A0H2P3_HYAAZ</name>
<dbReference type="InterPro" id="IPR050216">
    <property type="entry name" value="LRR_domain-containing"/>
</dbReference>
<dbReference type="InterPro" id="IPR003591">
    <property type="entry name" value="Leu-rich_rpt_typical-subtyp"/>
</dbReference>
<dbReference type="SUPFAM" id="SSF52058">
    <property type="entry name" value="L domain-like"/>
    <property type="match status" value="1"/>
</dbReference>
<dbReference type="EMBL" id="JQDR03008310">
    <property type="protein sequence ID" value="KAA0197344.1"/>
    <property type="molecule type" value="Genomic_DNA"/>
</dbReference>
<dbReference type="PANTHER" id="PTHR48051:SF62">
    <property type="entry name" value="LEUCINE-RICH REPEAT-CONTAINING PROTEIN 57"/>
    <property type="match status" value="1"/>
</dbReference>
<reference evidence="3" key="3">
    <citation type="submission" date="2019-06" db="EMBL/GenBank/DDBJ databases">
        <authorList>
            <person name="Poynton C."/>
            <person name="Hasenbein S."/>
            <person name="Benoit J.B."/>
            <person name="Sepulveda M.S."/>
            <person name="Poelchau M.F."/>
            <person name="Murali S.C."/>
            <person name="Chen S."/>
            <person name="Glastad K.M."/>
            <person name="Werren J.H."/>
            <person name="Vineis J.H."/>
            <person name="Bowen J.L."/>
            <person name="Friedrich M."/>
            <person name="Jones J."/>
            <person name="Robertson H.M."/>
            <person name="Feyereisen R."/>
            <person name="Mechler-Hickson A."/>
            <person name="Mathers N."/>
            <person name="Lee C.E."/>
            <person name="Colbourne J.K."/>
            <person name="Biales A."/>
            <person name="Johnston J.S."/>
            <person name="Wellborn G.A."/>
            <person name="Rosendale A.J."/>
            <person name="Cridge A.G."/>
            <person name="Munoz-Torres M.C."/>
            <person name="Bain P.A."/>
            <person name="Manny A.R."/>
            <person name="Major K.M."/>
            <person name="Lambert F.N."/>
            <person name="Vulpe C.D."/>
            <person name="Tuck P."/>
            <person name="Blalock B.J."/>
            <person name="Lin Y.-Y."/>
            <person name="Smith M.E."/>
            <person name="Ochoa-Acuna H."/>
            <person name="Chen M.-J.M."/>
            <person name="Childers C.P."/>
            <person name="Qu J."/>
            <person name="Dugan S."/>
            <person name="Lee S.L."/>
            <person name="Chao H."/>
            <person name="Dinh H."/>
            <person name="Han Y."/>
            <person name="Doddapaneni H."/>
            <person name="Worley K.C."/>
            <person name="Muzny D.M."/>
            <person name="Gibbs R.A."/>
            <person name="Richards S."/>
        </authorList>
    </citation>
    <scope>NUCLEOTIDE SEQUENCE</scope>
    <source>
        <strain evidence="3">HAZT.00-mixed</strain>
        <tissue evidence="3">Whole organism</tissue>
    </source>
</reference>